<sequence length="66" mass="7185">MDLNRVAGRRDGNLLIHTYTIERIVQLVNAAGVIEALSNFMIGSPLVREGRKGGFIICNGHALHEG</sequence>
<name>A0AAJ2NAA5_9BACL</name>
<dbReference type="Proteomes" id="UP001250538">
    <property type="component" value="Unassembled WGS sequence"/>
</dbReference>
<gene>
    <name evidence="1" type="ORF">RQP50_19655</name>
</gene>
<comment type="caution">
    <text evidence="1">The sequence shown here is derived from an EMBL/GenBank/DDBJ whole genome shotgun (WGS) entry which is preliminary data.</text>
</comment>
<organism evidence="1 2">
    <name type="scientific">Paenibacillus suaedae</name>
    <dbReference type="NCBI Taxonomy" id="3077233"/>
    <lineage>
        <taxon>Bacteria</taxon>
        <taxon>Bacillati</taxon>
        <taxon>Bacillota</taxon>
        <taxon>Bacilli</taxon>
        <taxon>Bacillales</taxon>
        <taxon>Paenibacillaceae</taxon>
        <taxon>Paenibacillus</taxon>
    </lineage>
</organism>
<accession>A0AAJ2NAA5</accession>
<keyword evidence="2" id="KW-1185">Reference proteome</keyword>
<evidence type="ECO:0000313" key="2">
    <source>
        <dbReference type="Proteomes" id="UP001250538"/>
    </source>
</evidence>
<evidence type="ECO:0000313" key="1">
    <source>
        <dbReference type="EMBL" id="MDT8978449.1"/>
    </source>
</evidence>
<reference evidence="2" key="1">
    <citation type="submission" date="2023-09" db="EMBL/GenBank/DDBJ databases">
        <title>Paenibacillus sp. chi10 Genome sequencing and assembly.</title>
        <authorList>
            <person name="Kim I."/>
        </authorList>
    </citation>
    <scope>NUCLEOTIDE SEQUENCE [LARGE SCALE GENOMIC DNA]</scope>
    <source>
        <strain evidence="2">chi10</strain>
    </source>
</reference>
<protein>
    <submittedName>
        <fullName evidence="1">Uncharacterized protein</fullName>
    </submittedName>
</protein>
<dbReference type="AlphaFoldDB" id="A0AAJ2NAA5"/>
<dbReference type="RefSeq" id="WP_072729110.1">
    <property type="nucleotide sequence ID" value="NZ_JAVYAA010000005.1"/>
</dbReference>
<dbReference type="EMBL" id="JAVYAA010000005">
    <property type="protein sequence ID" value="MDT8978449.1"/>
    <property type="molecule type" value="Genomic_DNA"/>
</dbReference>
<proteinExistence type="predicted"/>